<evidence type="ECO:0000256" key="2">
    <source>
        <dbReference type="SAM" id="MobiDB-lite"/>
    </source>
</evidence>
<dbReference type="Proteomes" id="UP000028073">
    <property type="component" value="Unassembled WGS sequence"/>
</dbReference>
<dbReference type="STRING" id="1137799.GZ78_00495"/>
<dbReference type="GO" id="GO:0004736">
    <property type="term" value="F:pyruvate carboxylase activity"/>
    <property type="evidence" value="ECO:0007669"/>
    <property type="project" value="UniProtKB-ARBA"/>
</dbReference>
<dbReference type="CDD" id="cd06850">
    <property type="entry name" value="biotinyl_domain"/>
    <property type="match status" value="1"/>
</dbReference>
<dbReference type="eggNOG" id="COG0511">
    <property type="taxonomic scope" value="Bacteria"/>
</dbReference>
<feature type="region of interest" description="Disordered" evidence="2">
    <location>
        <begin position="453"/>
        <end position="482"/>
    </location>
</feature>
<proteinExistence type="predicted"/>
<dbReference type="FunFam" id="2.40.50.100:FF:000003">
    <property type="entry name" value="Acetyl-CoA carboxylase biotin carboxyl carrier protein"/>
    <property type="match status" value="1"/>
</dbReference>
<dbReference type="SUPFAM" id="SSF51230">
    <property type="entry name" value="Single hybrid motif"/>
    <property type="match status" value="1"/>
</dbReference>
<dbReference type="GO" id="GO:0006814">
    <property type="term" value="P:sodium ion transport"/>
    <property type="evidence" value="ECO:0007669"/>
    <property type="project" value="InterPro"/>
</dbReference>
<dbReference type="InterPro" id="IPR000891">
    <property type="entry name" value="PYR_CT"/>
</dbReference>
<dbReference type="Gene3D" id="3.20.20.70">
    <property type="entry name" value="Aldolase class I"/>
    <property type="match status" value="1"/>
</dbReference>
<dbReference type="PROSITE" id="PS50968">
    <property type="entry name" value="BIOTINYL_LIPOYL"/>
    <property type="match status" value="1"/>
</dbReference>
<accession>A0A081NJM3</accession>
<gene>
    <name evidence="5" type="ORF">GZ78_00495</name>
</gene>
<keyword evidence="6" id="KW-1185">Reference proteome</keyword>
<evidence type="ECO:0000259" key="3">
    <source>
        <dbReference type="PROSITE" id="PS50968"/>
    </source>
</evidence>
<dbReference type="PANTHER" id="PTHR43778:SF2">
    <property type="entry name" value="PYRUVATE CARBOXYLASE, MITOCHONDRIAL"/>
    <property type="match status" value="1"/>
</dbReference>
<dbReference type="GO" id="GO:0005737">
    <property type="term" value="C:cytoplasm"/>
    <property type="evidence" value="ECO:0007669"/>
    <property type="project" value="TreeGrafter"/>
</dbReference>
<dbReference type="SUPFAM" id="SSF51569">
    <property type="entry name" value="Aldolase"/>
    <property type="match status" value="1"/>
</dbReference>
<dbReference type="Pfam" id="PF00364">
    <property type="entry name" value="Biotin_lipoyl"/>
    <property type="match status" value="1"/>
</dbReference>
<dbReference type="PROSITE" id="PS00188">
    <property type="entry name" value="BIOTIN"/>
    <property type="match status" value="1"/>
</dbReference>
<evidence type="ECO:0000313" key="6">
    <source>
        <dbReference type="Proteomes" id="UP000028073"/>
    </source>
</evidence>
<comment type="caution">
    <text evidence="5">The sequence shown here is derived from an EMBL/GenBank/DDBJ whole genome shotgun (WGS) entry which is preliminary data.</text>
</comment>
<dbReference type="Pfam" id="PF02436">
    <property type="entry name" value="PYC_OADA"/>
    <property type="match status" value="1"/>
</dbReference>
<dbReference type="InterPro" id="IPR055268">
    <property type="entry name" value="PCB-like"/>
</dbReference>
<dbReference type="InterPro" id="IPR003379">
    <property type="entry name" value="Carboxylase_cons_dom"/>
</dbReference>
<dbReference type="AlphaFoldDB" id="A0A081NJM3"/>
<dbReference type="CDD" id="cd07937">
    <property type="entry name" value="DRE_TIM_PC_TC_5S"/>
    <property type="match status" value="1"/>
</dbReference>
<dbReference type="PANTHER" id="PTHR43778">
    <property type="entry name" value="PYRUVATE CARBOXYLASE"/>
    <property type="match status" value="1"/>
</dbReference>
<dbReference type="InterPro" id="IPR005776">
    <property type="entry name" value="OadA"/>
</dbReference>
<dbReference type="NCBIfam" id="NF006761">
    <property type="entry name" value="PRK09282.1"/>
    <property type="match status" value="1"/>
</dbReference>
<keyword evidence="1" id="KW-0092">Biotin</keyword>
<organism evidence="5 6">
    <name type="scientific">Endozoicomonas numazuensis</name>
    <dbReference type="NCBI Taxonomy" id="1137799"/>
    <lineage>
        <taxon>Bacteria</taxon>
        <taxon>Pseudomonadati</taxon>
        <taxon>Pseudomonadota</taxon>
        <taxon>Gammaproteobacteria</taxon>
        <taxon>Oceanospirillales</taxon>
        <taxon>Endozoicomonadaceae</taxon>
        <taxon>Endozoicomonas</taxon>
    </lineage>
</organism>
<dbReference type="NCBIfam" id="TIGR01108">
    <property type="entry name" value="oadA"/>
    <property type="match status" value="1"/>
</dbReference>
<dbReference type="eggNOG" id="COG5016">
    <property type="taxonomic scope" value="Bacteria"/>
</dbReference>
<dbReference type="InterPro" id="IPR001882">
    <property type="entry name" value="Biotin_BS"/>
</dbReference>
<dbReference type="Pfam" id="PF00682">
    <property type="entry name" value="HMGL-like"/>
    <property type="match status" value="1"/>
</dbReference>
<dbReference type="RefSeq" id="WP_034831901.1">
    <property type="nucleotide sequence ID" value="NZ_JOKH01000001.1"/>
</dbReference>
<dbReference type="InterPro" id="IPR011053">
    <property type="entry name" value="Single_hybrid_motif"/>
</dbReference>
<dbReference type="Gene3D" id="2.40.50.100">
    <property type="match status" value="1"/>
</dbReference>
<evidence type="ECO:0000256" key="1">
    <source>
        <dbReference type="ARBA" id="ARBA00023267"/>
    </source>
</evidence>
<dbReference type="GO" id="GO:0008948">
    <property type="term" value="F:oxaloacetate decarboxylase activity"/>
    <property type="evidence" value="ECO:0007669"/>
    <property type="project" value="InterPro"/>
</dbReference>
<dbReference type="SUPFAM" id="SSF89000">
    <property type="entry name" value="post-HMGL domain-like"/>
    <property type="match status" value="1"/>
</dbReference>
<feature type="domain" description="Lipoyl-binding" evidence="3">
    <location>
        <begin position="516"/>
        <end position="595"/>
    </location>
</feature>
<evidence type="ECO:0000259" key="4">
    <source>
        <dbReference type="PROSITE" id="PS50991"/>
    </source>
</evidence>
<dbReference type="OrthoDB" id="9760256at2"/>
<sequence length="595" mass="64345">MSDVKPLEITDVVLRDAHQSLFATRLRLEDMLPIAEKLDQVGYWSLETWGGATFDACIRFLGEDPWERLRALKKAMPNTRQQMLLRGQNLLGYRHYADDVVDRFVERAVANGMDVFRVFDAMNDPRNLAQAMTAVKREGAHAQGTISYTISPVHTMENWIDLAKQIEDMGADSLCIKDMSGIISPSDAFELVSRLKSETDFEIQLHCHATSGLSSMSLLKAIEAGIDRVDTAISSMSSTYGHSPTEAIVAALAGTERDTGLDLNKLEEVAAYFREVRKKYAKFEGALKGVDARILVAQVPGGMLTNMENQLKEQGASDKFDEVLQEIPRVREDLGFIPLVTPTSQIVGTQAVLNVLTGERYKSISKETQGILKGEYGSAPAPFNSELQARVLDGAEPVTCRPADLLEAEMDKLSTELESIAKEKSITLAEQTVDDVLTYALFPQVGLKFLENRGNPDAFEPAPGTEPAPSESSAPAKGASDSGVYTVKVNGNSYVVEVNEGGDVTSVNQTSVVSAPVVSDAPAGDGEPMPAPLAGNIWKVHVSPGQEVQEGDVLLILEAMKMETEVRAPRGGTISSVGVREGDSVAVGDTLLAIA</sequence>
<evidence type="ECO:0000313" key="5">
    <source>
        <dbReference type="EMBL" id="KEQ18646.1"/>
    </source>
</evidence>
<dbReference type="PROSITE" id="PS50991">
    <property type="entry name" value="PYR_CT"/>
    <property type="match status" value="1"/>
</dbReference>
<dbReference type="InterPro" id="IPR013785">
    <property type="entry name" value="Aldolase_TIM"/>
</dbReference>
<dbReference type="EMBL" id="JOKH01000001">
    <property type="protein sequence ID" value="KEQ18646.1"/>
    <property type="molecule type" value="Genomic_DNA"/>
</dbReference>
<dbReference type="GO" id="GO:0006094">
    <property type="term" value="P:gluconeogenesis"/>
    <property type="evidence" value="ECO:0007669"/>
    <property type="project" value="TreeGrafter"/>
</dbReference>
<feature type="domain" description="Pyruvate carboxyltransferase" evidence="4">
    <location>
        <begin position="7"/>
        <end position="267"/>
    </location>
</feature>
<dbReference type="InterPro" id="IPR000089">
    <property type="entry name" value="Biotin_lipoyl"/>
</dbReference>
<reference evidence="5 6" key="1">
    <citation type="submission" date="2014-06" db="EMBL/GenBank/DDBJ databases">
        <title>Whole Genome Sequences of Three Symbiotic Endozoicomonas Bacteria.</title>
        <authorList>
            <person name="Neave M.J."/>
            <person name="Apprill A."/>
            <person name="Voolstra C.R."/>
        </authorList>
    </citation>
    <scope>NUCLEOTIDE SEQUENCE [LARGE SCALE GENOMIC DNA]</scope>
    <source>
        <strain evidence="5 6">DSM 25634</strain>
    </source>
</reference>
<protein>
    <submittedName>
        <fullName evidence="5">Oxaloacetate decarboxylase</fullName>
    </submittedName>
</protein>
<name>A0A081NJM3_9GAMM</name>
<dbReference type="NCBIfam" id="NF010643">
    <property type="entry name" value="PRK14040.1"/>
    <property type="match status" value="1"/>
</dbReference>